<sequence length="252" mass="27970">MIDNNDSEPTTNADLPITHHLPVKPSFWLVNINTIVTEFHATNLLSLLTTFIQHYFLPPQQPLLPNHTDLFDAYKHLSICLPDLPSTGHINFLQHIRAVPIIPGSQQDSPATFDIVLVRTEGKERNQATKGTYLEGLWVAQVHMFFALPDHLCHDQSIPKCLAYVEWFNPLRAPDPDSGLYSVSRLLSCGLPVADVVPICDIVQAATSFRSLAPSSPLLNGLTLKSLTIGNIFLSTSTSTYLHFTSTKIFSD</sequence>
<dbReference type="OrthoDB" id="3244185at2759"/>
<organism evidence="2">
    <name type="scientific">Laccaria bicolor (strain S238N-H82 / ATCC MYA-4686)</name>
    <name type="common">Bicoloured deceiver</name>
    <name type="synonym">Laccaria laccata var. bicolor</name>
    <dbReference type="NCBI Taxonomy" id="486041"/>
    <lineage>
        <taxon>Eukaryota</taxon>
        <taxon>Fungi</taxon>
        <taxon>Dikarya</taxon>
        <taxon>Basidiomycota</taxon>
        <taxon>Agaricomycotina</taxon>
        <taxon>Agaricomycetes</taxon>
        <taxon>Agaricomycetidae</taxon>
        <taxon>Agaricales</taxon>
        <taxon>Agaricineae</taxon>
        <taxon>Hydnangiaceae</taxon>
        <taxon>Laccaria</taxon>
    </lineage>
</organism>
<dbReference type="RefSeq" id="XP_001876358.1">
    <property type="nucleotide sequence ID" value="XM_001876323.1"/>
</dbReference>
<evidence type="ECO:0000313" key="2">
    <source>
        <dbReference type="Proteomes" id="UP000001194"/>
    </source>
</evidence>
<dbReference type="EMBL" id="DS547094">
    <property type="protein sequence ID" value="EDR12094.1"/>
    <property type="molecule type" value="Genomic_DNA"/>
</dbReference>
<name>B0CZ63_LACBS</name>
<dbReference type="Proteomes" id="UP000001194">
    <property type="component" value="Unassembled WGS sequence"/>
</dbReference>
<reference evidence="1 2" key="1">
    <citation type="journal article" date="2008" name="Nature">
        <title>The genome of Laccaria bicolor provides insights into mycorrhizal symbiosis.</title>
        <authorList>
            <person name="Martin F."/>
            <person name="Aerts A."/>
            <person name="Ahren D."/>
            <person name="Brun A."/>
            <person name="Danchin E.G.J."/>
            <person name="Duchaussoy F."/>
            <person name="Gibon J."/>
            <person name="Kohler A."/>
            <person name="Lindquist E."/>
            <person name="Pereda V."/>
            <person name="Salamov A."/>
            <person name="Shapiro H.J."/>
            <person name="Wuyts J."/>
            <person name="Blaudez D."/>
            <person name="Buee M."/>
            <person name="Brokstein P."/>
            <person name="Canbaeck B."/>
            <person name="Cohen D."/>
            <person name="Courty P.E."/>
            <person name="Coutinho P.M."/>
            <person name="Delaruelle C."/>
            <person name="Detter J.C."/>
            <person name="Deveau A."/>
            <person name="DiFazio S."/>
            <person name="Duplessis S."/>
            <person name="Fraissinet-Tachet L."/>
            <person name="Lucic E."/>
            <person name="Frey-Klett P."/>
            <person name="Fourrey C."/>
            <person name="Feussner I."/>
            <person name="Gay G."/>
            <person name="Grimwood J."/>
            <person name="Hoegger P.J."/>
            <person name="Jain P."/>
            <person name="Kilaru S."/>
            <person name="Labbe J."/>
            <person name="Lin Y.C."/>
            <person name="Legue V."/>
            <person name="Le Tacon F."/>
            <person name="Marmeisse R."/>
            <person name="Melayah D."/>
            <person name="Montanini B."/>
            <person name="Muratet M."/>
            <person name="Nehls U."/>
            <person name="Niculita-Hirzel H."/>
            <person name="Oudot-Le Secq M.P."/>
            <person name="Peter M."/>
            <person name="Quesneville H."/>
            <person name="Rajashekar B."/>
            <person name="Reich M."/>
            <person name="Rouhier N."/>
            <person name="Schmutz J."/>
            <person name="Yin T."/>
            <person name="Chalot M."/>
            <person name="Henrissat B."/>
            <person name="Kuees U."/>
            <person name="Lucas S."/>
            <person name="Van de Peer Y."/>
            <person name="Podila G.K."/>
            <person name="Polle A."/>
            <person name="Pukkila P.J."/>
            <person name="Richardson P.M."/>
            <person name="Rouze P."/>
            <person name="Sanders I.R."/>
            <person name="Stajich J.E."/>
            <person name="Tunlid A."/>
            <person name="Tuskan G."/>
            <person name="Grigoriev I.V."/>
        </authorList>
    </citation>
    <scope>NUCLEOTIDE SEQUENCE [LARGE SCALE GENOMIC DNA]</scope>
    <source>
        <strain evidence="2">S238N-H82 / ATCC MYA-4686</strain>
    </source>
</reference>
<accession>B0CZ63</accession>
<dbReference type="InParanoid" id="B0CZ63"/>
<dbReference type="AlphaFoldDB" id="B0CZ63"/>
<proteinExistence type="predicted"/>
<dbReference type="KEGG" id="lbc:LACBIDRAFT_323116"/>
<dbReference type="HOGENOM" id="CLU_1102946_0_0_1"/>
<dbReference type="GeneID" id="6072855"/>
<evidence type="ECO:0000313" key="1">
    <source>
        <dbReference type="EMBL" id="EDR12094.1"/>
    </source>
</evidence>
<keyword evidence="2" id="KW-1185">Reference proteome</keyword>
<protein>
    <submittedName>
        <fullName evidence="1">Predicted protein</fullName>
    </submittedName>
</protein>
<gene>
    <name evidence="1" type="ORF">LACBIDRAFT_323116</name>
</gene>